<name>A0AAU8LUM5_9BACT</name>
<dbReference type="PANTHER" id="PTHR43525">
    <property type="entry name" value="PROTEIN MALY"/>
    <property type="match status" value="1"/>
</dbReference>
<proteinExistence type="inferred from homology"/>
<dbReference type="Gene3D" id="3.40.640.10">
    <property type="entry name" value="Type I PLP-dependent aspartate aminotransferase-like (Major domain)"/>
    <property type="match status" value="1"/>
</dbReference>
<dbReference type="KEGG" id="eaj:Q3M24_21995"/>
<comment type="cofactor">
    <cofactor evidence="1">
        <name>pyridoxal 5'-phosphate</name>
        <dbReference type="ChEBI" id="CHEBI:597326"/>
    </cofactor>
</comment>
<dbReference type="SUPFAM" id="SSF53383">
    <property type="entry name" value="PLP-dependent transferases"/>
    <property type="match status" value="1"/>
</dbReference>
<dbReference type="InterPro" id="IPR027619">
    <property type="entry name" value="C-S_lyase_PatB-like"/>
</dbReference>
<evidence type="ECO:0000313" key="7">
    <source>
        <dbReference type="EMBL" id="XCN72919.1"/>
    </source>
</evidence>
<evidence type="ECO:0000256" key="3">
    <source>
        <dbReference type="ARBA" id="ARBA00022898"/>
    </source>
</evidence>
<evidence type="ECO:0000256" key="5">
    <source>
        <dbReference type="ARBA" id="ARBA00037974"/>
    </source>
</evidence>
<feature type="domain" description="Aminotransferase class I/classII large" evidence="6">
    <location>
        <begin position="61"/>
        <end position="403"/>
    </location>
</feature>
<evidence type="ECO:0000259" key="6">
    <source>
        <dbReference type="Pfam" id="PF00155"/>
    </source>
</evidence>
<dbReference type="InterPro" id="IPR015424">
    <property type="entry name" value="PyrdxlP-dep_Trfase"/>
</dbReference>
<dbReference type="Gene3D" id="3.90.1150.10">
    <property type="entry name" value="Aspartate Aminotransferase, domain 1"/>
    <property type="match status" value="1"/>
</dbReference>
<accession>A0AAU8LUM5</accession>
<dbReference type="GO" id="GO:0047804">
    <property type="term" value="F:cysteine-S-conjugate beta-lyase activity"/>
    <property type="evidence" value="ECO:0007669"/>
    <property type="project" value="UniProtKB-EC"/>
</dbReference>
<evidence type="ECO:0000256" key="1">
    <source>
        <dbReference type="ARBA" id="ARBA00001933"/>
    </source>
</evidence>
<dbReference type="AlphaFoldDB" id="A0AAU8LUM5"/>
<dbReference type="GO" id="GO:0030170">
    <property type="term" value="F:pyridoxal phosphate binding"/>
    <property type="evidence" value="ECO:0007669"/>
    <property type="project" value="InterPro"/>
</dbReference>
<dbReference type="EC" id="4.4.1.13" evidence="2"/>
<evidence type="ECO:0000256" key="2">
    <source>
        <dbReference type="ARBA" id="ARBA00012224"/>
    </source>
</evidence>
<dbReference type="InterPro" id="IPR051798">
    <property type="entry name" value="Class-II_PLP-Dep_Aminotrans"/>
</dbReference>
<dbReference type="InterPro" id="IPR004839">
    <property type="entry name" value="Aminotransferase_I/II_large"/>
</dbReference>
<organism evidence="7">
    <name type="scientific">Candidatus Electrothrix aestuarii</name>
    <dbReference type="NCBI Taxonomy" id="3062594"/>
    <lineage>
        <taxon>Bacteria</taxon>
        <taxon>Pseudomonadati</taxon>
        <taxon>Thermodesulfobacteriota</taxon>
        <taxon>Desulfobulbia</taxon>
        <taxon>Desulfobulbales</taxon>
        <taxon>Desulfobulbaceae</taxon>
        <taxon>Candidatus Electrothrix</taxon>
    </lineage>
</organism>
<comment type="similarity">
    <text evidence="5">Belongs to the class-II pyridoxal-phosphate-dependent aminotransferase family. MalY/PatB cystathionine beta-lyase subfamily.</text>
</comment>
<dbReference type="EMBL" id="CP159373">
    <property type="protein sequence ID" value="XCN72919.1"/>
    <property type="molecule type" value="Genomic_DNA"/>
</dbReference>
<protein>
    <recommendedName>
        <fullName evidence="2">cysteine-S-conjugate beta-lyase</fullName>
        <ecNumber evidence="2">4.4.1.13</ecNumber>
    </recommendedName>
</protein>
<dbReference type="NCBIfam" id="TIGR04350">
    <property type="entry name" value="C_S_lyase_PatB"/>
    <property type="match status" value="1"/>
</dbReference>
<dbReference type="PANTHER" id="PTHR43525:SF1">
    <property type="entry name" value="PROTEIN MALY"/>
    <property type="match status" value="1"/>
</dbReference>
<sequence length="409" mass="46666">MNNAKVYKGYNLIIFPQEAETLKYDFDRIIEKKGINSVKWEFMEFLTKDIDKDTLPFWIADMDFMCPPPLLEAIKERADKFTLGYSMADDTYHEAVCNWMERRFSWNIHPSDIFISPGVVKGIENLILSLTTAGNGIIIQKPVYYPFSAIIQQTGRTVVNNALINTAGFYEIDFQDLQRKAQDPANKMLLLCSPHNPVGRVWTEQELRQVAEICLENDVILVSDEIHFDLLRKGVTHIPLARLYPEEDRIITCTAPSKTFNTAGLQISNIIIKNKTFQKKWSEIAGMELPSPLALTAVKAAYNEGEEWLEQLLVYLDENFSFLDQYIKEKIPKAKFSIPQGSYLAWIDFSPYGYDDKELDRILIQEAKVLLEAGTIFGPEGAGFQRMNIACPRATLEQGLERISTALHG</sequence>
<reference evidence="7" key="1">
    <citation type="journal article" date="2024" name="Syst. Appl. Microbiol.">
        <title>First single-strain enrichments of Electrothrix cable bacteria, description of E. aestuarii sp. nov. and E. rattekaaiensis sp. nov., and proposal of a cable bacteria taxonomy following the rules of the SeqCode.</title>
        <authorList>
            <person name="Plum-Jensen L.E."/>
            <person name="Schramm A."/>
            <person name="Marshall I.P.G."/>
        </authorList>
    </citation>
    <scope>NUCLEOTIDE SEQUENCE</scope>
    <source>
        <strain evidence="7">Rat1</strain>
    </source>
</reference>
<reference evidence="7" key="2">
    <citation type="submission" date="2024-06" db="EMBL/GenBank/DDBJ databases">
        <authorList>
            <person name="Plum-Jensen L.E."/>
            <person name="Schramm A."/>
            <person name="Marshall I.P.G."/>
        </authorList>
    </citation>
    <scope>NUCLEOTIDE SEQUENCE</scope>
    <source>
        <strain evidence="7">Rat1</strain>
    </source>
</reference>
<dbReference type="InterPro" id="IPR015422">
    <property type="entry name" value="PyrdxlP-dep_Trfase_small"/>
</dbReference>
<keyword evidence="3" id="KW-0663">Pyridoxal phosphate</keyword>
<gene>
    <name evidence="7" type="ORF">Q3M24_21995</name>
</gene>
<dbReference type="CDD" id="cd00609">
    <property type="entry name" value="AAT_like"/>
    <property type="match status" value="1"/>
</dbReference>
<dbReference type="InterPro" id="IPR015421">
    <property type="entry name" value="PyrdxlP-dep_Trfase_major"/>
</dbReference>
<evidence type="ECO:0000256" key="4">
    <source>
        <dbReference type="ARBA" id="ARBA00023239"/>
    </source>
</evidence>
<dbReference type="Pfam" id="PF00155">
    <property type="entry name" value="Aminotran_1_2"/>
    <property type="match status" value="1"/>
</dbReference>
<keyword evidence="4 7" id="KW-0456">Lyase</keyword>